<dbReference type="AlphaFoldDB" id="A0A1I8BXE4"/>
<accession>A0A1I8BXE4</accession>
<proteinExistence type="predicted"/>
<sequence length="82" mass="8787">MTHEATILLNFTGLYSVDHKTEVIQGKIGHSDFNLFSIIHGVSESLQIPLVLDQEIKSANPSFIQCSVSQPGNSGVNAGTGF</sequence>
<dbReference type="WBParaSite" id="MhA1_Contig740.frz3.gene11">
    <property type="protein sequence ID" value="MhA1_Contig740.frz3.gene11"/>
    <property type="gene ID" value="MhA1_Contig740.frz3.gene11"/>
</dbReference>
<organism evidence="1 2">
    <name type="scientific">Meloidogyne hapla</name>
    <name type="common">Root-knot nematode worm</name>
    <dbReference type="NCBI Taxonomy" id="6305"/>
    <lineage>
        <taxon>Eukaryota</taxon>
        <taxon>Metazoa</taxon>
        <taxon>Ecdysozoa</taxon>
        <taxon>Nematoda</taxon>
        <taxon>Chromadorea</taxon>
        <taxon>Rhabditida</taxon>
        <taxon>Tylenchina</taxon>
        <taxon>Tylenchomorpha</taxon>
        <taxon>Tylenchoidea</taxon>
        <taxon>Meloidogynidae</taxon>
        <taxon>Meloidogyninae</taxon>
        <taxon>Meloidogyne</taxon>
    </lineage>
</organism>
<evidence type="ECO:0000313" key="1">
    <source>
        <dbReference type="Proteomes" id="UP000095281"/>
    </source>
</evidence>
<dbReference type="Proteomes" id="UP000095281">
    <property type="component" value="Unplaced"/>
</dbReference>
<keyword evidence="1" id="KW-1185">Reference proteome</keyword>
<reference evidence="2" key="1">
    <citation type="submission" date="2016-11" db="UniProtKB">
        <authorList>
            <consortium name="WormBaseParasite"/>
        </authorList>
    </citation>
    <scope>IDENTIFICATION</scope>
</reference>
<evidence type="ECO:0000313" key="2">
    <source>
        <dbReference type="WBParaSite" id="MhA1_Contig740.frz3.gene11"/>
    </source>
</evidence>
<protein>
    <submittedName>
        <fullName evidence="2">Glycerate 3-kinase</fullName>
    </submittedName>
</protein>
<name>A0A1I8BXE4_MELHA</name>